<keyword evidence="4" id="KW-1185">Reference proteome</keyword>
<evidence type="ECO:0000313" key="4">
    <source>
        <dbReference type="Proteomes" id="UP000593758"/>
    </source>
</evidence>
<evidence type="ECO:0000256" key="1">
    <source>
        <dbReference type="ARBA" id="ARBA00006817"/>
    </source>
</evidence>
<dbReference type="Pfam" id="PF08327">
    <property type="entry name" value="AHSA1"/>
    <property type="match status" value="1"/>
</dbReference>
<protein>
    <submittedName>
        <fullName evidence="3">SRPBCC domain-containing protein</fullName>
    </submittedName>
</protein>
<dbReference type="AlphaFoldDB" id="A0A7M1SP01"/>
<dbReference type="Proteomes" id="UP000593758">
    <property type="component" value="Chromosome"/>
</dbReference>
<proteinExistence type="inferred from homology"/>
<dbReference type="EMBL" id="CP063169">
    <property type="protein sequence ID" value="QOR69289.1"/>
    <property type="molecule type" value="Genomic_DNA"/>
</dbReference>
<dbReference type="InterPro" id="IPR023393">
    <property type="entry name" value="START-like_dom_sf"/>
</dbReference>
<dbReference type="Gene3D" id="3.30.530.20">
    <property type="match status" value="1"/>
</dbReference>
<name>A0A7M1SP01_9MICO</name>
<sequence>MDATGYLRDDDAGLELVFERALDEPIDDVWSCFATPEGTAAWIGTWSGEDVTEGSVVTFTMNAEESAEPEQVTVIDCQAPHRLLIELASEAGTWRLRVDLQEVDGCTQIVFAHLLEQGEEIRTIGPGWDYYLDRLVAARTGAPAPDWSDYWPALAEHYLELG</sequence>
<reference evidence="3 4" key="1">
    <citation type="submission" date="2020-10" db="EMBL/GenBank/DDBJ databases">
        <title>Haloactinobacterium sp. RN3S43, a bacterium isolated from saline soil.</title>
        <authorList>
            <person name="Sun J.-Q."/>
        </authorList>
    </citation>
    <scope>NUCLEOTIDE SEQUENCE [LARGE SCALE GENOMIC DNA]</scope>
    <source>
        <strain evidence="3 4">RN3S43</strain>
    </source>
</reference>
<gene>
    <name evidence="3" type="ORF">IM660_11285</name>
</gene>
<dbReference type="InterPro" id="IPR013538">
    <property type="entry name" value="ASHA1/2-like_C"/>
</dbReference>
<dbReference type="SUPFAM" id="SSF55961">
    <property type="entry name" value="Bet v1-like"/>
    <property type="match status" value="1"/>
</dbReference>
<evidence type="ECO:0000313" key="3">
    <source>
        <dbReference type="EMBL" id="QOR69289.1"/>
    </source>
</evidence>
<evidence type="ECO:0000259" key="2">
    <source>
        <dbReference type="Pfam" id="PF08327"/>
    </source>
</evidence>
<comment type="similarity">
    <text evidence="1">Belongs to the AHA1 family.</text>
</comment>
<feature type="domain" description="Activator of Hsp90 ATPase homologue 1/2-like C-terminal" evidence="2">
    <location>
        <begin position="25"/>
        <end position="137"/>
    </location>
</feature>
<organism evidence="3 4">
    <name type="scientific">Ruania alkalisoli</name>
    <dbReference type="NCBI Taxonomy" id="2779775"/>
    <lineage>
        <taxon>Bacteria</taxon>
        <taxon>Bacillati</taxon>
        <taxon>Actinomycetota</taxon>
        <taxon>Actinomycetes</taxon>
        <taxon>Micrococcales</taxon>
        <taxon>Ruaniaceae</taxon>
        <taxon>Ruania</taxon>
    </lineage>
</organism>
<dbReference type="KEGG" id="halt:IM660_11285"/>
<accession>A0A7M1SP01</accession>
<dbReference type="RefSeq" id="WP_193495568.1">
    <property type="nucleotide sequence ID" value="NZ_CP063169.1"/>
</dbReference>